<dbReference type="SUPFAM" id="SSF47413">
    <property type="entry name" value="lambda repressor-like DNA-binding domains"/>
    <property type="match status" value="1"/>
</dbReference>
<protein>
    <submittedName>
        <fullName evidence="3">Helix-turn-helix transcriptional regulator</fullName>
    </submittedName>
</protein>
<evidence type="ECO:0000259" key="2">
    <source>
        <dbReference type="PROSITE" id="PS50943"/>
    </source>
</evidence>
<evidence type="ECO:0000313" key="3">
    <source>
        <dbReference type="EMBL" id="MBB2177029.1"/>
    </source>
</evidence>
<dbReference type="CDD" id="cd00093">
    <property type="entry name" value="HTH_XRE"/>
    <property type="match status" value="1"/>
</dbReference>
<proteinExistence type="predicted"/>
<dbReference type="RefSeq" id="WP_182944373.1">
    <property type="nucleotide sequence ID" value="NZ_JABEQH010000020.1"/>
</dbReference>
<feature type="compositionally biased region" description="Basic and acidic residues" evidence="1">
    <location>
        <begin position="86"/>
        <end position="98"/>
    </location>
</feature>
<keyword evidence="4" id="KW-1185">Reference proteome</keyword>
<feature type="domain" description="HTH cro/C1-type" evidence="2">
    <location>
        <begin position="12"/>
        <end position="63"/>
    </location>
</feature>
<name>A0A7W4P4L3_9PROT</name>
<dbReference type="PROSITE" id="PS50943">
    <property type="entry name" value="HTH_CROC1"/>
    <property type="match status" value="1"/>
</dbReference>
<accession>A0A7W4P4L3</accession>
<evidence type="ECO:0000256" key="1">
    <source>
        <dbReference type="SAM" id="MobiDB-lite"/>
    </source>
</evidence>
<dbReference type="Pfam" id="PF01381">
    <property type="entry name" value="HTH_3"/>
    <property type="match status" value="1"/>
</dbReference>
<feature type="compositionally biased region" description="Polar residues" evidence="1">
    <location>
        <begin position="104"/>
        <end position="120"/>
    </location>
</feature>
<dbReference type="EMBL" id="JABEQH010000020">
    <property type="protein sequence ID" value="MBB2177029.1"/>
    <property type="molecule type" value="Genomic_DNA"/>
</dbReference>
<feature type="region of interest" description="Disordered" evidence="1">
    <location>
        <begin position="86"/>
        <end position="127"/>
    </location>
</feature>
<dbReference type="Gene3D" id="1.10.260.40">
    <property type="entry name" value="lambda repressor-like DNA-binding domains"/>
    <property type="match status" value="1"/>
</dbReference>
<evidence type="ECO:0000313" key="4">
    <source>
        <dbReference type="Proteomes" id="UP000561066"/>
    </source>
</evidence>
<dbReference type="InterPro" id="IPR010982">
    <property type="entry name" value="Lambda_DNA-bd_dom_sf"/>
</dbReference>
<comment type="caution">
    <text evidence="3">The sequence shown here is derived from an EMBL/GenBank/DDBJ whole genome shotgun (WGS) entry which is preliminary data.</text>
</comment>
<dbReference type="GO" id="GO:0003677">
    <property type="term" value="F:DNA binding"/>
    <property type="evidence" value="ECO:0007669"/>
    <property type="project" value="InterPro"/>
</dbReference>
<reference evidence="3 4" key="1">
    <citation type="submission" date="2020-04" db="EMBL/GenBank/DDBJ databases">
        <title>Description of novel Gluconacetobacter.</title>
        <authorList>
            <person name="Sombolestani A."/>
        </authorList>
    </citation>
    <scope>NUCLEOTIDE SEQUENCE [LARGE SCALE GENOMIC DNA]</scope>
    <source>
        <strain evidence="3 4">LMG 21312</strain>
    </source>
</reference>
<organism evidence="3 4">
    <name type="scientific">Gluconacetobacter johannae</name>
    <dbReference type="NCBI Taxonomy" id="112140"/>
    <lineage>
        <taxon>Bacteria</taxon>
        <taxon>Pseudomonadati</taxon>
        <taxon>Pseudomonadota</taxon>
        <taxon>Alphaproteobacteria</taxon>
        <taxon>Acetobacterales</taxon>
        <taxon>Acetobacteraceae</taxon>
        <taxon>Gluconacetobacter</taxon>
    </lineage>
</organism>
<dbReference type="Proteomes" id="UP000561066">
    <property type="component" value="Unassembled WGS sequence"/>
</dbReference>
<dbReference type="InterPro" id="IPR001387">
    <property type="entry name" value="Cro/C1-type_HTH"/>
</dbReference>
<sequence length="127" mass="14234">MSDLTPEQCLGARAMLRMKRDDLARKAEVAVATLADFEAGRRNPHPRTLVAIRLALEAAGVAFISENGEGVGVRMKRSVDSIHEELFGRPRTEEERQRYRPLNETPQCKPSRANVTSTSKQNEEQDT</sequence>
<dbReference type="AlphaFoldDB" id="A0A7W4P4L3"/>
<gene>
    <name evidence="3" type="ORF">HLH21_14050</name>
</gene>